<proteinExistence type="inferred from homology"/>
<protein>
    <recommendedName>
        <fullName evidence="1">eIF-4F 25 kDa subunit</fullName>
    </recommendedName>
</protein>
<dbReference type="Pfam" id="PF01652">
    <property type="entry name" value="IF4E"/>
    <property type="match status" value="1"/>
</dbReference>
<keyword evidence="3" id="KW-1185">Reference proteome</keyword>
<dbReference type="FunFam" id="3.30.760.10:FF:000014">
    <property type="entry name" value="Eukaryotic translation initiation factor 4E-4"/>
    <property type="match status" value="1"/>
</dbReference>
<dbReference type="SUPFAM" id="SSF55418">
    <property type="entry name" value="eIF4e-like"/>
    <property type="match status" value="1"/>
</dbReference>
<sequence length="204" mass="23701">MADNRESAVAERPCGPNEQRLQYSYEFSYFIRPTGDFDPEDYSKHVRAIATANSVQQFWDVYCHLKRPSDFTQKADLHFFKKGIKPVWEADDNKKGGKWILRIKKGLCSRIWENLLLAMIGEQFLVADEICGAVCSVRNQEDIVSLWNRTADDPGVRNRIRDSLRRVLNLPANTVLEYKRHDDCLKDQSSYRHTNVDIGHRAPR</sequence>
<dbReference type="PANTHER" id="PTHR11960">
    <property type="entry name" value="EUKARYOTIC TRANSLATION INITIATION FACTOR 4E RELATED"/>
    <property type="match status" value="1"/>
</dbReference>
<dbReference type="AlphaFoldDB" id="A0AAF3FKF9"/>
<dbReference type="WBParaSite" id="MBELARI_LOCUS7227">
    <property type="protein sequence ID" value="MBELARI_LOCUS7227"/>
    <property type="gene ID" value="MBELARI_LOCUS7227"/>
</dbReference>
<dbReference type="PANTHER" id="PTHR11960:SF18">
    <property type="entry name" value="EUKARYOTIC TRANSLATION INITIATION FACTOR 4E HOMOLOGOUS PROTEIN, ISOFORM B"/>
    <property type="match status" value="1"/>
</dbReference>
<evidence type="ECO:0000256" key="1">
    <source>
        <dbReference type="ARBA" id="ARBA00032656"/>
    </source>
</evidence>
<dbReference type="PROSITE" id="PS00813">
    <property type="entry name" value="IF4E"/>
    <property type="match status" value="1"/>
</dbReference>
<dbReference type="InterPro" id="IPR001040">
    <property type="entry name" value="TIF_eIF_4E"/>
</dbReference>
<name>A0AAF3FKF9_9BILA</name>
<dbReference type="Gene3D" id="3.30.760.10">
    <property type="entry name" value="RNA Cap, Translation Initiation Factor Eif4e"/>
    <property type="match status" value="1"/>
</dbReference>
<reference evidence="4" key="1">
    <citation type="submission" date="2024-02" db="UniProtKB">
        <authorList>
            <consortium name="WormBaseParasite"/>
        </authorList>
    </citation>
    <scope>IDENTIFICATION</scope>
</reference>
<evidence type="ECO:0000256" key="2">
    <source>
        <dbReference type="RuleBase" id="RU004374"/>
    </source>
</evidence>
<dbReference type="InterPro" id="IPR019770">
    <property type="entry name" value="TIF_eIF_4E_CS"/>
</dbReference>
<dbReference type="GO" id="GO:0016281">
    <property type="term" value="C:eukaryotic translation initiation factor 4F complex"/>
    <property type="evidence" value="ECO:0007669"/>
    <property type="project" value="TreeGrafter"/>
</dbReference>
<dbReference type="GO" id="GO:0003743">
    <property type="term" value="F:translation initiation factor activity"/>
    <property type="evidence" value="ECO:0007669"/>
    <property type="project" value="UniProtKB-KW"/>
</dbReference>
<organism evidence="3 4">
    <name type="scientific">Mesorhabditis belari</name>
    <dbReference type="NCBI Taxonomy" id="2138241"/>
    <lineage>
        <taxon>Eukaryota</taxon>
        <taxon>Metazoa</taxon>
        <taxon>Ecdysozoa</taxon>
        <taxon>Nematoda</taxon>
        <taxon>Chromadorea</taxon>
        <taxon>Rhabditida</taxon>
        <taxon>Rhabditina</taxon>
        <taxon>Rhabditomorpha</taxon>
        <taxon>Rhabditoidea</taxon>
        <taxon>Rhabditidae</taxon>
        <taxon>Mesorhabditinae</taxon>
        <taxon>Mesorhabditis</taxon>
    </lineage>
</organism>
<keyword evidence="2" id="KW-0648">Protein biosynthesis</keyword>
<dbReference type="Proteomes" id="UP000887575">
    <property type="component" value="Unassembled WGS sequence"/>
</dbReference>
<evidence type="ECO:0000313" key="3">
    <source>
        <dbReference type="Proteomes" id="UP000887575"/>
    </source>
</evidence>
<dbReference type="GO" id="GO:0000340">
    <property type="term" value="F:RNA 7-methylguanosine cap binding"/>
    <property type="evidence" value="ECO:0007669"/>
    <property type="project" value="UniProtKB-ARBA"/>
</dbReference>
<keyword evidence="2" id="KW-0396">Initiation factor</keyword>
<keyword evidence="2" id="KW-0694">RNA-binding</keyword>
<accession>A0AAF3FKF9</accession>
<dbReference type="InterPro" id="IPR023398">
    <property type="entry name" value="TIF_eIF4e-like"/>
</dbReference>
<comment type="similarity">
    <text evidence="2">Belongs to the eukaryotic initiation factor 4E family.</text>
</comment>
<evidence type="ECO:0000313" key="4">
    <source>
        <dbReference type="WBParaSite" id="MBELARI_LOCUS7227"/>
    </source>
</evidence>